<dbReference type="Pfam" id="PF13144">
    <property type="entry name" value="ChapFlgA"/>
    <property type="match status" value="1"/>
</dbReference>
<feature type="domain" description="SAF" evidence="7">
    <location>
        <begin position="140"/>
        <end position="202"/>
    </location>
</feature>
<dbReference type="Gene3D" id="3.90.1210.10">
    <property type="entry name" value="Antifreeze-like/N-acetylneuraminic acid synthase C-terminal domain"/>
    <property type="match status" value="1"/>
</dbReference>
<evidence type="ECO:0000256" key="5">
    <source>
        <dbReference type="ARBA" id="ARBA00022764"/>
    </source>
</evidence>
<dbReference type="OrthoDB" id="1669037at2"/>
<evidence type="ECO:0000256" key="4">
    <source>
        <dbReference type="ARBA" id="ARBA00022729"/>
    </source>
</evidence>
<organism evidence="8 9">
    <name type="scientific">Azomonas agilis</name>
    <dbReference type="NCBI Taxonomy" id="116849"/>
    <lineage>
        <taxon>Bacteria</taxon>
        <taxon>Pseudomonadati</taxon>
        <taxon>Pseudomonadota</taxon>
        <taxon>Gammaproteobacteria</taxon>
        <taxon>Pseudomonadales</taxon>
        <taxon>Pseudomonadaceae</taxon>
        <taxon>Azomonas</taxon>
    </lineage>
</organism>
<keyword evidence="8" id="KW-0282">Flagellum</keyword>
<dbReference type="InterPro" id="IPR039246">
    <property type="entry name" value="Flagellar_FlgA"/>
</dbReference>
<name>A0A562I2R4_9GAMM</name>
<protein>
    <recommendedName>
        <fullName evidence="3">Flagella basal body P-ring formation protein FlgA</fullName>
    </recommendedName>
</protein>
<dbReference type="Gene3D" id="2.30.30.760">
    <property type="match status" value="1"/>
</dbReference>
<keyword evidence="8" id="KW-0966">Cell projection</keyword>
<evidence type="ECO:0000256" key="6">
    <source>
        <dbReference type="ARBA" id="ARBA00025643"/>
    </source>
</evidence>
<gene>
    <name evidence="8" type="ORF">LX59_01936</name>
</gene>
<dbReference type="PANTHER" id="PTHR36307:SF1">
    <property type="entry name" value="FLAGELLA BASAL BODY P-RING FORMATION PROTEIN FLGA"/>
    <property type="match status" value="1"/>
</dbReference>
<dbReference type="EMBL" id="VLKG01000006">
    <property type="protein sequence ID" value="TWH64994.1"/>
    <property type="molecule type" value="Genomic_DNA"/>
</dbReference>
<keyword evidence="4" id="KW-0732">Signal</keyword>
<evidence type="ECO:0000256" key="1">
    <source>
        <dbReference type="ARBA" id="ARBA00004418"/>
    </source>
</evidence>
<keyword evidence="5" id="KW-0574">Periplasm</keyword>
<dbReference type="GO" id="GO:0042597">
    <property type="term" value="C:periplasmic space"/>
    <property type="evidence" value="ECO:0007669"/>
    <property type="project" value="UniProtKB-SubCell"/>
</dbReference>
<dbReference type="InterPro" id="IPR041231">
    <property type="entry name" value="FlgA_N"/>
</dbReference>
<dbReference type="CDD" id="cd11614">
    <property type="entry name" value="SAF_CpaB_FlgA_like"/>
    <property type="match status" value="1"/>
</dbReference>
<comment type="subcellular location">
    <subcellularLocation>
        <location evidence="1">Periplasm</location>
    </subcellularLocation>
</comment>
<dbReference type="InterPro" id="IPR017585">
    <property type="entry name" value="SAF_FlgA"/>
</dbReference>
<sequence>MYSAQHLPKLPQKHDNDVIPAVERLSVSRRYVVIILATLYSLSTSSATLAQTLPAHLIEVTQSFLEQITADYMQRSAIEGRYEVEVNRLDSRFHLTHCEVPATASLENPAQPVGRVTVRLQCEGQKPWTIFMPAQVRLYRDVVVSRRTVQRQTLLTETDLMLAEREVGQLPQGYLSHLDQALGSQAARNIAENQVITPAMLQQAQLIRKGEQVIITARRANINVQMPGEALSNGVYNQQIPVKNLGSGRVVKARVISQGHVEAGL</sequence>
<dbReference type="PANTHER" id="PTHR36307">
    <property type="entry name" value="FLAGELLA BASAL BODY P-RING FORMATION PROTEIN FLGA"/>
    <property type="match status" value="1"/>
</dbReference>
<evidence type="ECO:0000313" key="9">
    <source>
        <dbReference type="Proteomes" id="UP000319627"/>
    </source>
</evidence>
<dbReference type="InterPro" id="IPR013974">
    <property type="entry name" value="SAF"/>
</dbReference>
<dbReference type="AlphaFoldDB" id="A0A562I2R4"/>
<dbReference type="Proteomes" id="UP000319627">
    <property type="component" value="Unassembled WGS sequence"/>
</dbReference>
<dbReference type="NCBIfam" id="TIGR03170">
    <property type="entry name" value="flgA_cterm"/>
    <property type="match status" value="1"/>
</dbReference>
<evidence type="ECO:0000313" key="8">
    <source>
        <dbReference type="EMBL" id="TWH64994.1"/>
    </source>
</evidence>
<reference evidence="8 9" key="1">
    <citation type="submission" date="2019-07" db="EMBL/GenBank/DDBJ databases">
        <title>Genomic Encyclopedia of Type Strains, Phase I: the one thousand microbial genomes (KMG-I) project.</title>
        <authorList>
            <person name="Kyrpides N."/>
        </authorList>
    </citation>
    <scope>NUCLEOTIDE SEQUENCE [LARGE SCALE GENOMIC DNA]</scope>
    <source>
        <strain evidence="8 9">DSM 375</strain>
    </source>
</reference>
<accession>A0A562I2R4</accession>
<evidence type="ECO:0000256" key="2">
    <source>
        <dbReference type="ARBA" id="ARBA00010474"/>
    </source>
</evidence>
<evidence type="ECO:0000259" key="7">
    <source>
        <dbReference type="SMART" id="SM00858"/>
    </source>
</evidence>
<dbReference type="SMART" id="SM00858">
    <property type="entry name" value="SAF"/>
    <property type="match status" value="1"/>
</dbReference>
<comment type="caution">
    <text evidence="8">The sequence shown here is derived from an EMBL/GenBank/DDBJ whole genome shotgun (WGS) entry which is preliminary data.</text>
</comment>
<keyword evidence="8" id="KW-0969">Cilium</keyword>
<dbReference type="GO" id="GO:0044780">
    <property type="term" value="P:bacterial-type flagellum assembly"/>
    <property type="evidence" value="ECO:0007669"/>
    <property type="project" value="InterPro"/>
</dbReference>
<comment type="similarity">
    <text evidence="2">Belongs to the FlgA family.</text>
</comment>
<dbReference type="Pfam" id="PF17656">
    <property type="entry name" value="ChapFlgA_N"/>
    <property type="match status" value="1"/>
</dbReference>
<comment type="function">
    <text evidence="6">Involved in the assembly process of the P-ring formation. It may associate with FlgF on the rod constituting a structure essential for the P-ring assembly or may act as a modulator protein for the P-ring assembly.</text>
</comment>
<proteinExistence type="inferred from homology"/>
<evidence type="ECO:0000256" key="3">
    <source>
        <dbReference type="ARBA" id="ARBA00014754"/>
    </source>
</evidence>
<keyword evidence="9" id="KW-1185">Reference proteome</keyword>